<feature type="compositionally biased region" description="Low complexity" evidence="1">
    <location>
        <begin position="41"/>
        <end position="55"/>
    </location>
</feature>
<dbReference type="Proteomes" id="UP000287853">
    <property type="component" value="Unassembled WGS sequence"/>
</dbReference>
<comment type="caution">
    <text evidence="3">The sequence shown here is derived from an EMBL/GenBank/DDBJ whole genome shotgun (WGS) entry which is preliminary data.</text>
</comment>
<feature type="chain" id="PRO_5019149035" evidence="2">
    <location>
        <begin position="22"/>
        <end position="202"/>
    </location>
</feature>
<sequence>MKYLALPLILTLFLFSGCDLLDDDDEDSSDGGTEVVATNEPSAAAATSSPSSATTTAATSTTVELSAFSDFSCTSNWSNRDGALGLTANTGSGSCQATFPGASGTYSITITAQIEFDGNSPYALYINDNGAASGRYPLAPGCENDCHPDDWHSQCPDQKKYIDAGTHSISTGDVIKFYGEEDWNCDDHGAYAKWHKITFKRI</sequence>
<keyword evidence="2" id="KW-0732">Signal</keyword>
<evidence type="ECO:0000313" key="3">
    <source>
        <dbReference type="EMBL" id="RWX43668.1"/>
    </source>
</evidence>
<evidence type="ECO:0000256" key="1">
    <source>
        <dbReference type="SAM" id="MobiDB-lite"/>
    </source>
</evidence>
<dbReference type="AlphaFoldDB" id="A0A444IRZ8"/>
<accession>A0A444IRZ8</accession>
<feature type="region of interest" description="Disordered" evidence="1">
    <location>
        <begin position="25"/>
        <end position="55"/>
    </location>
</feature>
<organism evidence="3 4">
    <name type="scientific">Candidatus Electrothrix aarhusensis</name>
    <dbReference type="NCBI Taxonomy" id="1859131"/>
    <lineage>
        <taxon>Bacteria</taxon>
        <taxon>Pseudomonadati</taxon>
        <taxon>Thermodesulfobacteriota</taxon>
        <taxon>Desulfobulbia</taxon>
        <taxon>Desulfobulbales</taxon>
        <taxon>Desulfobulbaceae</taxon>
        <taxon>Candidatus Electrothrix</taxon>
    </lineage>
</organism>
<evidence type="ECO:0000313" key="4">
    <source>
        <dbReference type="Proteomes" id="UP000287853"/>
    </source>
</evidence>
<dbReference type="PROSITE" id="PS51257">
    <property type="entry name" value="PROKAR_LIPOPROTEIN"/>
    <property type="match status" value="1"/>
</dbReference>
<gene>
    <name evidence="3" type="ORF">H206_02600</name>
</gene>
<protein>
    <submittedName>
        <fullName evidence="3">Uncharacterized protein</fullName>
    </submittedName>
</protein>
<name>A0A444IRZ8_9BACT</name>
<dbReference type="EMBL" id="MTKO01000113">
    <property type="protein sequence ID" value="RWX43668.1"/>
    <property type="molecule type" value="Genomic_DNA"/>
</dbReference>
<evidence type="ECO:0000256" key="2">
    <source>
        <dbReference type="SAM" id="SignalP"/>
    </source>
</evidence>
<proteinExistence type="predicted"/>
<feature type="signal peptide" evidence="2">
    <location>
        <begin position="1"/>
        <end position="21"/>
    </location>
</feature>
<reference evidence="3 4" key="1">
    <citation type="submission" date="2017-01" db="EMBL/GenBank/DDBJ databases">
        <title>The cable genome- insights into the physiology and evolution of filamentous bacteria capable of sulfide oxidation via long distance electron transfer.</title>
        <authorList>
            <person name="Schreiber L."/>
            <person name="Bjerg J.T."/>
            <person name="Boggild A."/>
            <person name="Van De Vossenberg J."/>
            <person name="Meysman F."/>
            <person name="Nielsen L.P."/>
            <person name="Schramm A."/>
            <person name="Kjeldsen K.U."/>
        </authorList>
    </citation>
    <scope>NUCLEOTIDE SEQUENCE [LARGE SCALE GENOMIC DNA]</scope>
    <source>
        <strain evidence="3">MCF</strain>
    </source>
</reference>
<keyword evidence="4" id="KW-1185">Reference proteome</keyword>